<accession>A0A931N2J5</accession>
<reference evidence="2" key="1">
    <citation type="submission" date="2020-11" db="EMBL/GenBank/DDBJ databases">
        <title>Nocardia NEAU-351.nov., a novel actinomycete isolated from the cow dung.</title>
        <authorList>
            <person name="Zhang X."/>
        </authorList>
    </citation>
    <scope>NUCLEOTIDE SEQUENCE</scope>
    <source>
        <strain evidence="2">NEAU-351</strain>
    </source>
</reference>
<dbReference type="CDD" id="cd24146">
    <property type="entry name" value="nat-AmDH_N_like"/>
    <property type="match status" value="1"/>
</dbReference>
<organism evidence="2 3">
    <name type="scientific">Nocardia bovistercoris</name>
    <dbReference type="NCBI Taxonomy" id="2785916"/>
    <lineage>
        <taxon>Bacteria</taxon>
        <taxon>Bacillati</taxon>
        <taxon>Actinomycetota</taxon>
        <taxon>Actinomycetes</taxon>
        <taxon>Mycobacteriales</taxon>
        <taxon>Nocardiaceae</taxon>
        <taxon>Nocardia</taxon>
    </lineage>
</organism>
<dbReference type="InterPro" id="IPR036291">
    <property type="entry name" value="NAD(P)-bd_dom_sf"/>
</dbReference>
<evidence type="ECO:0000259" key="1">
    <source>
        <dbReference type="Pfam" id="PF19328"/>
    </source>
</evidence>
<dbReference type="EMBL" id="JADMLG010000004">
    <property type="protein sequence ID" value="MBH0776974.1"/>
    <property type="molecule type" value="Genomic_DNA"/>
</dbReference>
<evidence type="ECO:0000313" key="3">
    <source>
        <dbReference type="Proteomes" id="UP000655751"/>
    </source>
</evidence>
<dbReference type="AlphaFoldDB" id="A0A931N2J5"/>
<dbReference type="Gene3D" id="3.40.50.720">
    <property type="entry name" value="NAD(P)-binding Rossmann-like Domain"/>
    <property type="match status" value="1"/>
</dbReference>
<sequence length="356" mass="37525">MSATPQSSLRVVQWTTGNIGKSSARALIAHPEIELIGCYAWSPDKSGLDVGELCGVEPIGVIATNDVDALLGLKPDCVVYNPMWIDVDELVRILEAGVNVVSTASFITGHNLAEGRDRIEKACAQGNSTMFGSGVSPGFTQLLAIVTANVCDQVDKVVIAEAADTTFYDSPDTERPVGFGVPIDDPDLPGMAAKGTAIFAESVRLLADALGVELDDIVCEAEYAATTTDLDLGSWTIPAGCVAGVAASWQGRVGGKTVIDVNVRWRKGQTLEPDWKLDHDGWKITIEGRPTVTMNVGFLPPPDFQAETIADFMVLGHIMTAMPPIHALPAVVAAAPGIATYTDIGLTTPRGIVRGA</sequence>
<comment type="caution">
    <text evidence="2">The sequence shown here is derived from an EMBL/GenBank/DDBJ whole genome shotgun (WGS) entry which is preliminary data.</text>
</comment>
<gene>
    <name evidence="2" type="ORF">IT779_11830</name>
</gene>
<dbReference type="Proteomes" id="UP000655751">
    <property type="component" value="Unassembled WGS sequence"/>
</dbReference>
<dbReference type="Pfam" id="PF19328">
    <property type="entry name" value="DAP_DH_C"/>
    <property type="match status" value="1"/>
</dbReference>
<proteinExistence type="predicted"/>
<dbReference type="RefSeq" id="WP_196149319.1">
    <property type="nucleotide sequence ID" value="NZ_JADMLG010000004.1"/>
</dbReference>
<dbReference type="InterPro" id="IPR045760">
    <property type="entry name" value="DAP_DH_C"/>
</dbReference>
<name>A0A931N2J5_9NOCA</name>
<keyword evidence="3" id="KW-1185">Reference proteome</keyword>
<feature type="domain" description="2,4-diaminopentanoate dehydrogenase C-terminal" evidence="1">
    <location>
        <begin position="143"/>
        <end position="346"/>
    </location>
</feature>
<evidence type="ECO:0000313" key="2">
    <source>
        <dbReference type="EMBL" id="MBH0776974.1"/>
    </source>
</evidence>
<dbReference type="SUPFAM" id="SSF51735">
    <property type="entry name" value="NAD(P)-binding Rossmann-fold domains"/>
    <property type="match status" value="1"/>
</dbReference>
<protein>
    <submittedName>
        <fullName evidence="2">Dihydrodipicolinate reductase</fullName>
    </submittedName>
</protein>